<keyword evidence="1" id="KW-0812">Transmembrane</keyword>
<sequence>MEGNILIALALSLFAGLATGIGSLISYFIPRPDMRYLSLSLGFAAGVMVYVGFVDLFCSSRIVLGFGYANLF</sequence>
<dbReference type="AlphaFoldDB" id="A0A7K4AHW4"/>
<keyword evidence="1" id="KW-1133">Transmembrane helix</keyword>
<dbReference type="Proteomes" id="UP000544742">
    <property type="component" value="Unassembled WGS sequence"/>
</dbReference>
<keyword evidence="1" id="KW-0472">Membrane</keyword>
<gene>
    <name evidence="2" type="ORF">GX426_05615</name>
</gene>
<evidence type="ECO:0000313" key="2">
    <source>
        <dbReference type="EMBL" id="NLJ22568.1"/>
    </source>
</evidence>
<comment type="caution">
    <text evidence="2">The sequence shown here is derived from an EMBL/GenBank/DDBJ whole genome shotgun (WGS) entry which is preliminary data.</text>
</comment>
<evidence type="ECO:0000313" key="3">
    <source>
        <dbReference type="Proteomes" id="UP000544742"/>
    </source>
</evidence>
<feature type="transmembrane region" description="Helical" evidence="1">
    <location>
        <begin position="41"/>
        <end position="69"/>
    </location>
</feature>
<feature type="transmembrane region" description="Helical" evidence="1">
    <location>
        <begin position="6"/>
        <end position="29"/>
    </location>
</feature>
<evidence type="ECO:0000256" key="1">
    <source>
        <dbReference type="SAM" id="Phobius"/>
    </source>
</evidence>
<organism evidence="2 3">
    <name type="scientific">Methanothrix soehngenii</name>
    <name type="common">Methanosaeta concilii</name>
    <dbReference type="NCBI Taxonomy" id="2223"/>
    <lineage>
        <taxon>Archaea</taxon>
        <taxon>Methanobacteriati</taxon>
        <taxon>Methanobacteriota</taxon>
        <taxon>Stenosarchaea group</taxon>
        <taxon>Methanomicrobia</taxon>
        <taxon>Methanotrichales</taxon>
        <taxon>Methanotrichaceae</taxon>
        <taxon>Methanothrix</taxon>
    </lineage>
</organism>
<proteinExistence type="predicted"/>
<feature type="non-terminal residue" evidence="2">
    <location>
        <position position="72"/>
    </location>
</feature>
<accession>A0A7K4AHW4</accession>
<protein>
    <submittedName>
        <fullName evidence="2">Zinc transporter ZupT</fullName>
    </submittedName>
</protein>
<dbReference type="EMBL" id="JAAYUN010000096">
    <property type="protein sequence ID" value="NLJ22568.1"/>
    <property type="molecule type" value="Genomic_DNA"/>
</dbReference>
<name>A0A7K4AHW4_METSH</name>
<reference evidence="2 3" key="1">
    <citation type="journal article" date="2020" name="Biotechnol. Biofuels">
        <title>New insights from the biogas microbiome by comprehensive genome-resolved metagenomics of nearly 1600 species originating from multiple anaerobic digesters.</title>
        <authorList>
            <person name="Campanaro S."/>
            <person name="Treu L."/>
            <person name="Rodriguez-R L.M."/>
            <person name="Kovalovszki A."/>
            <person name="Ziels R.M."/>
            <person name="Maus I."/>
            <person name="Zhu X."/>
            <person name="Kougias P.G."/>
            <person name="Basile A."/>
            <person name="Luo G."/>
            <person name="Schluter A."/>
            <person name="Konstantinidis K.T."/>
            <person name="Angelidaki I."/>
        </authorList>
    </citation>
    <scope>NUCLEOTIDE SEQUENCE [LARGE SCALE GENOMIC DNA]</scope>
    <source>
        <strain evidence="2">AS27yjCOA_157</strain>
    </source>
</reference>